<dbReference type="Proteomes" id="UP000184447">
    <property type="component" value="Unassembled WGS sequence"/>
</dbReference>
<name>A0A1M5WQS3_9CLOT</name>
<dbReference type="PANTHER" id="PTHR42827:SF1">
    <property type="entry name" value="IRON-SULFUR CLUSTER-BINDING PROTEIN"/>
    <property type="match status" value="1"/>
</dbReference>
<evidence type="ECO:0000256" key="1">
    <source>
        <dbReference type="ARBA" id="ARBA00022723"/>
    </source>
</evidence>
<dbReference type="InterPro" id="IPR017900">
    <property type="entry name" value="4Fe4S_Fe_S_CS"/>
</dbReference>
<keyword evidence="1" id="KW-0479">Metal-binding</keyword>
<dbReference type="SUPFAM" id="SSF54862">
    <property type="entry name" value="4Fe-4S ferredoxins"/>
    <property type="match status" value="1"/>
</dbReference>
<protein>
    <submittedName>
        <fullName evidence="5">4Fe-4S binding domain-containing protein</fullName>
    </submittedName>
</protein>
<proteinExistence type="predicted"/>
<dbReference type="PROSITE" id="PS00198">
    <property type="entry name" value="4FE4S_FER_1"/>
    <property type="match status" value="1"/>
</dbReference>
<evidence type="ECO:0000259" key="4">
    <source>
        <dbReference type="PROSITE" id="PS51379"/>
    </source>
</evidence>
<dbReference type="GO" id="GO:0046872">
    <property type="term" value="F:metal ion binding"/>
    <property type="evidence" value="ECO:0007669"/>
    <property type="project" value="UniProtKB-KW"/>
</dbReference>
<dbReference type="InterPro" id="IPR017896">
    <property type="entry name" value="4Fe4S_Fe-S-bd"/>
</dbReference>
<keyword evidence="3" id="KW-0411">Iron-sulfur</keyword>
<dbReference type="Gene3D" id="3.30.70.20">
    <property type="match status" value="1"/>
</dbReference>
<dbReference type="GO" id="GO:0051536">
    <property type="term" value="F:iron-sulfur cluster binding"/>
    <property type="evidence" value="ECO:0007669"/>
    <property type="project" value="UniProtKB-KW"/>
</dbReference>
<dbReference type="PANTHER" id="PTHR42827">
    <property type="entry name" value="IRON-SULFUR CLUSTER-BINDING PROTEIN-RELATED"/>
    <property type="match status" value="1"/>
</dbReference>
<organism evidence="5 6">
    <name type="scientific">Clostridium grantii DSM 8605</name>
    <dbReference type="NCBI Taxonomy" id="1121316"/>
    <lineage>
        <taxon>Bacteria</taxon>
        <taxon>Bacillati</taxon>
        <taxon>Bacillota</taxon>
        <taxon>Clostridia</taxon>
        <taxon>Eubacteriales</taxon>
        <taxon>Clostridiaceae</taxon>
        <taxon>Clostridium</taxon>
    </lineage>
</organism>
<dbReference type="Pfam" id="PF00037">
    <property type="entry name" value="Fer4"/>
    <property type="match status" value="1"/>
</dbReference>
<dbReference type="PROSITE" id="PS51379">
    <property type="entry name" value="4FE4S_FER_2"/>
    <property type="match status" value="1"/>
</dbReference>
<accession>A0A1M5WQS3</accession>
<keyword evidence="2" id="KW-0408">Iron</keyword>
<evidence type="ECO:0000256" key="3">
    <source>
        <dbReference type="ARBA" id="ARBA00023014"/>
    </source>
</evidence>
<reference evidence="5 6" key="1">
    <citation type="submission" date="2016-11" db="EMBL/GenBank/DDBJ databases">
        <authorList>
            <person name="Jaros S."/>
            <person name="Januszkiewicz K."/>
            <person name="Wedrychowicz H."/>
        </authorList>
    </citation>
    <scope>NUCLEOTIDE SEQUENCE [LARGE SCALE GENOMIC DNA]</scope>
    <source>
        <strain evidence="5 6">DSM 8605</strain>
    </source>
</reference>
<evidence type="ECO:0000256" key="2">
    <source>
        <dbReference type="ARBA" id="ARBA00023004"/>
    </source>
</evidence>
<evidence type="ECO:0000313" key="6">
    <source>
        <dbReference type="Proteomes" id="UP000184447"/>
    </source>
</evidence>
<sequence>MKVGDYMGLSLNKVVKPQMNKLNKKAILFANKNSPTKRLYVEGEKPNLNKSDFLYLIKNLKKVYQIPHTLYRTMKLIEKDKPSSNSHMSKEKFDKLKKLLSTLGVDNYGYFEITPDKVFKNCGVPHKYALVISSSMDKAAFKTAPSIECQLEVAKVYHQTGDAANKVAEFLQKEGFGASPNHSMGGQLDYSMGAQWAGFAIVGRHSMAITKNNGACHRISIVYTDIVNLDKFITSDTHDMEWIREFCKKCGKCIRKCPSGAILQESITLDGVNPTCIDYKKCCEGFLHYGCGICIKECPFTSGDYEKIKSAYLKKSRNK</sequence>
<evidence type="ECO:0000313" key="5">
    <source>
        <dbReference type="EMBL" id="SHH89850.1"/>
    </source>
</evidence>
<feature type="domain" description="4Fe-4S ferredoxin-type" evidence="4">
    <location>
        <begin position="238"/>
        <end position="267"/>
    </location>
</feature>
<keyword evidence="6" id="KW-1185">Reference proteome</keyword>
<dbReference type="EMBL" id="FQXM01000019">
    <property type="protein sequence ID" value="SHH89850.1"/>
    <property type="molecule type" value="Genomic_DNA"/>
</dbReference>
<gene>
    <name evidence="5" type="ORF">SAMN02745207_03062</name>
</gene>
<dbReference type="AlphaFoldDB" id="A0A1M5WQS3"/>
<dbReference type="STRING" id="1121316.SAMN02745207_03062"/>